<accession>A1KAM4</accession>
<feature type="chain" id="PRO_5002635406" evidence="1">
    <location>
        <begin position="28"/>
        <end position="496"/>
    </location>
</feature>
<dbReference type="EMBL" id="AM406670">
    <property type="protein sequence ID" value="CAL95880.1"/>
    <property type="molecule type" value="Genomic_DNA"/>
</dbReference>
<evidence type="ECO:0000313" key="3">
    <source>
        <dbReference type="EMBL" id="CAL95880.1"/>
    </source>
</evidence>
<organism evidence="3 4">
    <name type="scientific">Azoarcus sp. (strain BH72)</name>
    <dbReference type="NCBI Taxonomy" id="418699"/>
    <lineage>
        <taxon>Bacteria</taxon>
        <taxon>Pseudomonadati</taxon>
        <taxon>Pseudomonadota</taxon>
        <taxon>Betaproteobacteria</taxon>
        <taxon>Rhodocyclales</taxon>
        <taxon>Zoogloeaceae</taxon>
        <taxon>Azoarcus</taxon>
    </lineage>
</organism>
<dbReference type="Gene3D" id="2.60.120.200">
    <property type="match status" value="1"/>
</dbReference>
<dbReference type="Proteomes" id="UP000002588">
    <property type="component" value="Chromosome"/>
</dbReference>
<evidence type="ECO:0000259" key="2">
    <source>
        <dbReference type="Pfam" id="PF21294"/>
    </source>
</evidence>
<dbReference type="RefSeq" id="WP_011766987.1">
    <property type="nucleotide sequence ID" value="NC_008702.1"/>
</dbReference>
<reference evidence="3 4" key="1">
    <citation type="journal article" date="2006" name="Nat. Biotechnol.">
        <title>Complete genome of the mutualistic, N2-fixing grass endophyte Azoarcus sp. strain BH72.</title>
        <authorList>
            <person name="Krause A."/>
            <person name="Ramakumar A."/>
            <person name="Bartels D."/>
            <person name="Battistoni F."/>
            <person name="Bekel T."/>
            <person name="Boch J."/>
            <person name="Boehm M."/>
            <person name="Friedrich F."/>
            <person name="Hurek T."/>
            <person name="Krause L."/>
            <person name="Linke B."/>
            <person name="McHardy A.C."/>
            <person name="Sarkar A."/>
            <person name="Schneiker S."/>
            <person name="Syed A.A."/>
            <person name="Thauer R."/>
            <person name="Vorhoelter F.-J."/>
            <person name="Weidner S."/>
            <person name="Puehler A."/>
            <person name="Reinhold-Hurek B."/>
            <person name="Kaiser O."/>
            <person name="Goesmann A."/>
        </authorList>
    </citation>
    <scope>NUCLEOTIDE SEQUENCE [LARGE SCALE GENOMIC DNA]</scope>
    <source>
        <strain evidence="3 4">BH72</strain>
    </source>
</reference>
<protein>
    <submittedName>
        <fullName evidence="3">Conserved hypothetical secreted protein</fullName>
    </submittedName>
</protein>
<keyword evidence="4" id="KW-1185">Reference proteome</keyword>
<dbReference type="HOGENOM" id="CLU_521427_0_0_4"/>
<evidence type="ECO:0000313" key="4">
    <source>
        <dbReference type="Proteomes" id="UP000002588"/>
    </source>
</evidence>
<sequence length="496" mass="53687">MRCVAIRWTRLNALLAALAVLPNPVSAADAPPPILRMEDGPGGATCDDYDASMRLSWVRKGGDWVDANGTLHGAKPFSTAQVMGISNGPVELDLTALLKRAADKGGFHGVLISGVGGSEIVLATRENKNPALHPRLVLKTVDGREQRLSPRADTYLNCTSNKSLGAQEAMRAGAGQYAVLDFDLGGVALKNVQQATLELYPLNIYGRSALLSAFALDGPVLQPAPAPESGLAAQLGEARLADNPAVLFTETFEEAGWIKRWSIFGEQSKAEAVTSGPGFAPLQGKALKVTVPAGGKLGLDLRYRFREKLGKEPEEAYLRYYVRFPSEWKTPVDGGKLPGLSGTYGRAGWGGRTPDGYNGWNARMLFRRQAPEGHSMHDKVGVGTELSVPEVPGVQREGHFTWAGGHAGVLDKNRWYCIEQYVKMNTVGQADGIVRGWVDGRLAFERTGVIFRHTDKLKIEEVWMNVYHGGGQPTPRDIPMYIDSVVAATRYIGPAR</sequence>
<feature type="signal peptide" evidence="1">
    <location>
        <begin position="1"/>
        <end position="27"/>
    </location>
</feature>
<dbReference type="Pfam" id="PF21294">
    <property type="entry name" value="Polysacc_lyase_14"/>
    <property type="match status" value="1"/>
</dbReference>
<dbReference type="AlphaFoldDB" id="A1KAM4"/>
<proteinExistence type="predicted"/>
<dbReference type="PANTHER" id="PTHR40124:SF1">
    <property type="entry name" value="DISAGGREGATASE RELATED REPEAT PROTEIN"/>
    <property type="match status" value="1"/>
</dbReference>
<dbReference type="STRING" id="62928.azo3264"/>
<dbReference type="KEGG" id="azo:azo3264"/>
<feature type="domain" description="Polysaccharide lyase 14" evidence="2">
    <location>
        <begin position="308"/>
        <end position="472"/>
    </location>
</feature>
<dbReference type="PANTHER" id="PTHR40124">
    <property type="match status" value="1"/>
</dbReference>
<dbReference type="eggNOG" id="ENOG502ZBB1">
    <property type="taxonomic scope" value="Bacteria"/>
</dbReference>
<gene>
    <name evidence="3" type="ordered locus">azo3264</name>
</gene>
<dbReference type="CAZy" id="PL14">
    <property type="family name" value="Polysaccharide Lyase Family 14"/>
</dbReference>
<name>A1KAM4_AZOSB</name>
<evidence type="ECO:0000256" key="1">
    <source>
        <dbReference type="SAM" id="SignalP"/>
    </source>
</evidence>
<dbReference type="InterPro" id="IPR048958">
    <property type="entry name" value="Polysacc_lyase_14"/>
</dbReference>
<keyword evidence="1" id="KW-0732">Signal</keyword>